<dbReference type="PRINTS" id="PR00412">
    <property type="entry name" value="EPOXHYDRLASE"/>
</dbReference>
<keyword evidence="3" id="KW-0378">Hydrolase</keyword>
<evidence type="ECO:0000256" key="1">
    <source>
        <dbReference type="SAM" id="Phobius"/>
    </source>
</evidence>
<dbReference type="EMBL" id="PGTD01000023">
    <property type="protein sequence ID" value="PJE25945.1"/>
    <property type="molecule type" value="Genomic_DNA"/>
</dbReference>
<dbReference type="SUPFAM" id="SSF53474">
    <property type="entry name" value="alpha/beta-Hydrolases"/>
    <property type="match status" value="1"/>
</dbReference>
<dbReference type="Proteomes" id="UP000231655">
    <property type="component" value="Unassembled WGS sequence"/>
</dbReference>
<dbReference type="InterPro" id="IPR000073">
    <property type="entry name" value="AB_hydrolase_1"/>
</dbReference>
<evidence type="ECO:0000313" key="4">
    <source>
        <dbReference type="EMBL" id="SNY52293.1"/>
    </source>
</evidence>
<keyword evidence="1" id="KW-0812">Transmembrane</keyword>
<feature type="domain" description="AB hydrolase-1" evidence="2">
    <location>
        <begin position="63"/>
        <end position="301"/>
    </location>
</feature>
<dbReference type="PANTHER" id="PTHR43194">
    <property type="entry name" value="HYDROLASE ALPHA/BETA FOLD FAMILY"/>
    <property type="match status" value="1"/>
</dbReference>
<keyword evidence="1" id="KW-1133">Transmembrane helix</keyword>
<dbReference type="PRINTS" id="PR00111">
    <property type="entry name" value="ABHYDROLASE"/>
</dbReference>
<reference evidence="3 6" key="2">
    <citation type="journal article" date="2018" name="Int. J. Syst. Evol. Microbiol.">
        <title>Pseudooceanicola lipolyticus sp. nov., a marine alphaproteobacterium, reclassification of Oceanicola flagellatus as Pseudooceanicola flagellatus comb. nov. and emended description of the genus Pseudooceanicola.</title>
        <authorList>
            <person name="Huang M.-M."/>
            <person name="Guo L.-L."/>
            <person name="Wu Y.-H."/>
            <person name="Lai Q.-L."/>
            <person name="Shao Z.-Z."/>
            <person name="Wang C.-S."/>
            <person name="Wu M."/>
            <person name="Xu X.-W."/>
        </authorList>
    </citation>
    <scope>NUCLEOTIDE SEQUENCE [LARGE SCALE GENOMIC DNA]</scope>
    <source>
        <strain evidence="3 6">Ar-45</strain>
    </source>
</reference>
<protein>
    <submittedName>
        <fullName evidence="3">Alpha/beta hydrolase</fullName>
    </submittedName>
    <submittedName>
        <fullName evidence="4">Pimeloyl-ACP methyl ester carboxylesterase</fullName>
    </submittedName>
</protein>
<dbReference type="InterPro" id="IPR050228">
    <property type="entry name" value="Carboxylesterase_BioH"/>
</dbReference>
<feature type="transmembrane region" description="Helical" evidence="1">
    <location>
        <begin position="6"/>
        <end position="25"/>
    </location>
</feature>
<keyword evidence="6" id="KW-1185">Reference proteome</keyword>
<dbReference type="InterPro" id="IPR000639">
    <property type="entry name" value="Epox_hydrolase-like"/>
</dbReference>
<evidence type="ECO:0000313" key="3">
    <source>
        <dbReference type="EMBL" id="PJE25945.1"/>
    </source>
</evidence>
<dbReference type="OrthoDB" id="9815441at2"/>
<dbReference type="AlphaFoldDB" id="A0A285IWU2"/>
<dbReference type="Pfam" id="PF00561">
    <property type="entry name" value="Abhydrolase_1"/>
    <property type="match status" value="1"/>
</dbReference>
<evidence type="ECO:0000313" key="6">
    <source>
        <dbReference type="Proteomes" id="UP000231702"/>
    </source>
</evidence>
<sequence>MTEALAWLAGGLCVAVLAFVLATWIKGMLKRRRVLATYPPLGQFLTIDGHRVHYLQFGAGPDLVILHGATTQMREAMETYAPDLGRDFRVTIIDRPGMGYSDRLSREGESLKQQAAHLDRVLEALGIERTTLLGQSFGGSIALAWVLSRPARIEALALTATPTYRWIPRMPWRIKGPAMPYVGPLIAQFVFVWFPESYYARKYREHFFPAAEPEDYTTRIGTPLSVLPGSIVSDNRQLARMEDDLTELAPHYSEISVPVEIVNGAEDMIVAPDLHAIPLGREIPGARVKLLKGLGHMPHVGDPDGINGAVRRAARRARTKAG</sequence>
<gene>
    <name evidence="3" type="ORF">CVM39_19805</name>
    <name evidence="4" type="ORF">SAMN06297129_2254</name>
</gene>
<accession>A0A285IWU2</accession>
<dbReference type="Gene3D" id="3.40.50.1820">
    <property type="entry name" value="alpha/beta hydrolase"/>
    <property type="match status" value="1"/>
</dbReference>
<proteinExistence type="predicted"/>
<dbReference type="InterPro" id="IPR029058">
    <property type="entry name" value="AB_hydrolase_fold"/>
</dbReference>
<dbReference type="EMBL" id="OBEA01000004">
    <property type="protein sequence ID" value="SNY52293.1"/>
    <property type="molecule type" value="Genomic_DNA"/>
</dbReference>
<dbReference type="GO" id="GO:0016787">
    <property type="term" value="F:hydrolase activity"/>
    <property type="evidence" value="ECO:0007669"/>
    <property type="project" value="UniProtKB-KW"/>
</dbReference>
<dbReference type="Proteomes" id="UP000231702">
    <property type="component" value="Unassembled WGS sequence"/>
</dbReference>
<reference evidence="4 5" key="1">
    <citation type="submission" date="2017-09" db="EMBL/GenBank/DDBJ databases">
        <authorList>
            <person name="Ehlers B."/>
            <person name="Leendertz F.H."/>
        </authorList>
    </citation>
    <scope>NUCLEOTIDE SEQUENCE [LARGE SCALE GENOMIC DNA]</scope>
    <source>
        <strain evidence="4 5">CGMCC 1.12662</strain>
    </source>
</reference>
<evidence type="ECO:0000313" key="5">
    <source>
        <dbReference type="Proteomes" id="UP000231655"/>
    </source>
</evidence>
<evidence type="ECO:0000259" key="2">
    <source>
        <dbReference type="Pfam" id="PF00561"/>
    </source>
</evidence>
<organism evidence="4 5">
    <name type="scientific">Pseudooceanicola antarcticus</name>
    <dbReference type="NCBI Taxonomy" id="1247613"/>
    <lineage>
        <taxon>Bacteria</taxon>
        <taxon>Pseudomonadati</taxon>
        <taxon>Pseudomonadota</taxon>
        <taxon>Alphaproteobacteria</taxon>
        <taxon>Rhodobacterales</taxon>
        <taxon>Paracoccaceae</taxon>
        <taxon>Pseudooceanicola</taxon>
    </lineage>
</organism>
<name>A0A285IWU2_9RHOB</name>
<dbReference type="RefSeq" id="WP_097146001.1">
    <property type="nucleotide sequence ID" value="NZ_OBEA01000004.1"/>
</dbReference>
<keyword evidence="1" id="KW-0472">Membrane</keyword>
<dbReference type="PANTHER" id="PTHR43194:SF2">
    <property type="entry name" value="PEROXISOMAL MEMBRANE PROTEIN LPX1"/>
    <property type="match status" value="1"/>
</dbReference>